<name>A0ABP7VJJ7_9BACI</name>
<evidence type="ECO:0000259" key="1">
    <source>
        <dbReference type="Pfam" id="PF09861"/>
    </source>
</evidence>
<dbReference type="InterPro" id="IPR018657">
    <property type="entry name" value="LarA-like_N"/>
</dbReference>
<dbReference type="Pfam" id="PF09861">
    <property type="entry name" value="Lar_N"/>
    <property type="match status" value="1"/>
</dbReference>
<dbReference type="EMBL" id="BAABDL010000063">
    <property type="protein sequence ID" value="GAA4067230.1"/>
    <property type="molecule type" value="Genomic_DNA"/>
</dbReference>
<sequence length="249" mass="26995">MSILQELVGDIPIPKMALVNQTFDNSKIEDIVLATRQELEQVRDRVKAGDEIAVAVGSRGTDGLVDITRETIRFLRDLGAKPFIVPSMGSHGGATGPGQTAVLKHLGVTEETVHAEIRSSMEVVKLGELENGLPIYMDKYASEADGIVVINRVKPHTAFRGKVESGIMKMISIGLGKQKGAEACHQLGFKYMAEHVPAMAKVAIEKTPILFAIATVENAFDKVAKLEVIKAEEIEEKEPALQSLAKNIN</sequence>
<reference evidence="3" key="1">
    <citation type="journal article" date="2019" name="Int. J. Syst. Evol. Microbiol.">
        <title>The Global Catalogue of Microorganisms (GCM) 10K type strain sequencing project: providing services to taxonomists for standard genome sequencing and annotation.</title>
        <authorList>
            <consortium name="The Broad Institute Genomics Platform"/>
            <consortium name="The Broad Institute Genome Sequencing Center for Infectious Disease"/>
            <person name="Wu L."/>
            <person name="Ma J."/>
        </authorList>
    </citation>
    <scope>NUCLEOTIDE SEQUENCE [LARGE SCALE GENOMIC DNA]</scope>
    <source>
        <strain evidence="3">JCM 17250</strain>
    </source>
</reference>
<accession>A0ABP7VJJ7</accession>
<organism evidence="2 3">
    <name type="scientific">Amphibacillus indicireducens</name>
    <dbReference type="NCBI Taxonomy" id="1076330"/>
    <lineage>
        <taxon>Bacteria</taxon>
        <taxon>Bacillati</taxon>
        <taxon>Bacillota</taxon>
        <taxon>Bacilli</taxon>
        <taxon>Bacillales</taxon>
        <taxon>Bacillaceae</taxon>
        <taxon>Amphibacillus</taxon>
    </lineage>
</organism>
<comment type="caution">
    <text evidence="2">The sequence shown here is derived from an EMBL/GenBank/DDBJ whole genome shotgun (WGS) entry which is preliminary data.</text>
</comment>
<evidence type="ECO:0000313" key="3">
    <source>
        <dbReference type="Proteomes" id="UP001501734"/>
    </source>
</evidence>
<keyword evidence="3" id="KW-1185">Reference proteome</keyword>
<evidence type="ECO:0000313" key="2">
    <source>
        <dbReference type="EMBL" id="GAA4067230.1"/>
    </source>
</evidence>
<protein>
    <recommendedName>
        <fullName evidence="1">LarA-like N-terminal domain-containing protein</fullName>
    </recommendedName>
</protein>
<feature type="domain" description="LarA-like N-terminal" evidence="1">
    <location>
        <begin position="33"/>
        <end position="187"/>
    </location>
</feature>
<dbReference type="Gene3D" id="3.40.50.11440">
    <property type="match status" value="1"/>
</dbReference>
<gene>
    <name evidence="2" type="ORF">GCM10022410_11810</name>
</gene>
<dbReference type="Proteomes" id="UP001501734">
    <property type="component" value="Unassembled WGS sequence"/>
</dbReference>
<proteinExistence type="predicted"/>